<dbReference type="PROSITE" id="PS50119">
    <property type="entry name" value="ZF_BBOX"/>
    <property type="match status" value="2"/>
</dbReference>
<evidence type="ECO:0000256" key="1">
    <source>
        <dbReference type="ARBA" id="ARBA00004123"/>
    </source>
</evidence>
<dbReference type="PANTHER" id="PTHR31717:SF45">
    <property type="entry name" value="ZINC FINGER PROTEIN CONSTANS-LIKE 14-RELATED"/>
    <property type="match status" value="1"/>
</dbReference>
<evidence type="ECO:0000256" key="8">
    <source>
        <dbReference type="PROSITE-ProRule" id="PRU00024"/>
    </source>
</evidence>
<dbReference type="PROSITE" id="PS51017">
    <property type="entry name" value="CCT"/>
    <property type="match status" value="1"/>
</dbReference>
<evidence type="ECO:0000256" key="4">
    <source>
        <dbReference type="ARBA" id="ARBA00022737"/>
    </source>
</evidence>
<evidence type="ECO:0000313" key="13">
    <source>
        <dbReference type="EMBL" id="RZB59671.1"/>
    </source>
</evidence>
<dbReference type="SMART" id="SM00336">
    <property type="entry name" value="BBOX"/>
    <property type="match status" value="1"/>
</dbReference>
<dbReference type="InterPro" id="IPR010402">
    <property type="entry name" value="CCT_domain"/>
</dbReference>
<dbReference type="Gramene" id="XM_028352295.1">
    <property type="protein sequence ID" value="XP_028208096.1"/>
    <property type="gene ID" value="LOC114391241"/>
</dbReference>
<dbReference type="EMBL" id="QZWG01000016">
    <property type="protein sequence ID" value="RZB59671.1"/>
    <property type="molecule type" value="Genomic_DNA"/>
</dbReference>
<dbReference type="GO" id="GO:0006355">
    <property type="term" value="P:regulation of DNA-templated transcription"/>
    <property type="evidence" value="ECO:0007669"/>
    <property type="project" value="UniProtKB-ARBA"/>
</dbReference>
<evidence type="ECO:0000256" key="10">
    <source>
        <dbReference type="SAM" id="MobiDB-lite"/>
    </source>
</evidence>
<keyword evidence="6" id="KW-0862">Zinc</keyword>
<evidence type="ECO:0000256" key="9">
    <source>
        <dbReference type="PROSITE-ProRule" id="PRU00357"/>
    </source>
</evidence>
<evidence type="ECO:0000256" key="5">
    <source>
        <dbReference type="ARBA" id="ARBA00022771"/>
    </source>
</evidence>
<dbReference type="Proteomes" id="UP000289340">
    <property type="component" value="Chromosome 16"/>
</dbReference>
<feature type="compositionally biased region" description="Low complexity" evidence="10">
    <location>
        <begin position="260"/>
        <end position="271"/>
    </location>
</feature>
<feature type="domain" description="B box-type" evidence="11">
    <location>
        <begin position="42"/>
        <end position="88"/>
    </location>
</feature>
<gene>
    <name evidence="13" type="ORF">D0Y65_042755</name>
</gene>
<dbReference type="InterPro" id="IPR049808">
    <property type="entry name" value="CONSTANS-like_Bbox1"/>
</dbReference>
<dbReference type="Pfam" id="PF06203">
    <property type="entry name" value="CCT"/>
    <property type="match status" value="1"/>
</dbReference>
<evidence type="ECO:0000256" key="2">
    <source>
        <dbReference type="ARBA" id="ARBA00010024"/>
    </source>
</evidence>
<feature type="domain" description="B box-type" evidence="11">
    <location>
        <begin position="1"/>
        <end position="46"/>
    </location>
</feature>
<organism evidence="13 14">
    <name type="scientific">Glycine soja</name>
    <name type="common">Wild soybean</name>
    <dbReference type="NCBI Taxonomy" id="3848"/>
    <lineage>
        <taxon>Eukaryota</taxon>
        <taxon>Viridiplantae</taxon>
        <taxon>Streptophyta</taxon>
        <taxon>Embryophyta</taxon>
        <taxon>Tracheophyta</taxon>
        <taxon>Spermatophyta</taxon>
        <taxon>Magnoliopsida</taxon>
        <taxon>eudicotyledons</taxon>
        <taxon>Gunneridae</taxon>
        <taxon>Pentapetalae</taxon>
        <taxon>rosids</taxon>
        <taxon>fabids</taxon>
        <taxon>Fabales</taxon>
        <taxon>Fabaceae</taxon>
        <taxon>Papilionoideae</taxon>
        <taxon>50 kb inversion clade</taxon>
        <taxon>NPAAA clade</taxon>
        <taxon>indigoferoid/millettioid clade</taxon>
        <taxon>Phaseoleae</taxon>
        <taxon>Glycine</taxon>
        <taxon>Glycine subgen. Soja</taxon>
    </lineage>
</organism>
<feature type="region of interest" description="Disordered" evidence="10">
    <location>
        <begin position="260"/>
        <end position="289"/>
    </location>
</feature>
<keyword evidence="3" id="KW-0479">Metal-binding</keyword>
<keyword evidence="5 8" id="KW-0863">Zinc-finger</keyword>
<name>A0A445GEP4_GLYSO</name>
<evidence type="ECO:0000256" key="6">
    <source>
        <dbReference type="ARBA" id="ARBA00022833"/>
    </source>
</evidence>
<dbReference type="GO" id="GO:0008270">
    <property type="term" value="F:zinc ion binding"/>
    <property type="evidence" value="ECO:0007669"/>
    <property type="project" value="UniProtKB-KW"/>
</dbReference>
<evidence type="ECO:0000259" key="12">
    <source>
        <dbReference type="PROSITE" id="PS51017"/>
    </source>
</evidence>
<feature type="domain" description="CCT" evidence="12">
    <location>
        <begin position="334"/>
        <end position="376"/>
    </location>
</feature>
<dbReference type="AlphaFoldDB" id="A0A445GEP4"/>
<accession>A0A445GEP4</accession>
<dbReference type="CDD" id="cd19821">
    <property type="entry name" value="Bbox1_BBX-like"/>
    <property type="match status" value="1"/>
</dbReference>
<sequence length="381" mass="42849">MLPCDYCHSKPAILFCRPDSAKLCLLCDQHVHAANALSLKHVRFQICDSCKTDTAVLRCSTDNLVLCHHCDVETHGAAASSHHQRHRLHGLSGCPSVTEIASALCLDFRAQDPVVPTAASGGRDEVYEQVLEIARQRNDDLGAEQLKFDESPINDVVVVDEMLMQQTPFTSLLMLPNSESEFDSRKSNDNNGYGTEAGDLLWNYNPAYQPPQVWDFQLQKSRDCHEPRVVTFDGLEVPKLFQDEHNMKYSTIGDDIDILSRNNQSDQSSSSHAKKKEENNKKAKGGLSSESKLFESIPYNGTNNVVVMEHLVGGNENVGTLTARVSLEELAKNRGDAMLRYKEKKKTRRYDKHIRYESRKARADTRKRVRGRFVKASDVQA</sequence>
<reference evidence="13 14" key="1">
    <citation type="submission" date="2018-09" db="EMBL/GenBank/DDBJ databases">
        <title>A high-quality reference genome of wild soybean provides a powerful tool to mine soybean genomes.</title>
        <authorList>
            <person name="Xie M."/>
            <person name="Chung C.Y.L."/>
            <person name="Li M.-W."/>
            <person name="Wong F.-L."/>
            <person name="Chan T.-F."/>
            <person name="Lam H.-M."/>
        </authorList>
    </citation>
    <scope>NUCLEOTIDE SEQUENCE [LARGE SCALE GENOMIC DNA]</scope>
    <source>
        <strain evidence="14">cv. W05</strain>
        <tissue evidence="13">Hypocotyl of etiolated seedlings</tissue>
    </source>
</reference>
<keyword evidence="4" id="KW-0677">Repeat</keyword>
<evidence type="ECO:0000259" key="11">
    <source>
        <dbReference type="PROSITE" id="PS50119"/>
    </source>
</evidence>
<proteinExistence type="inferred from homology"/>
<dbReference type="GO" id="GO:0005634">
    <property type="term" value="C:nucleus"/>
    <property type="evidence" value="ECO:0007669"/>
    <property type="project" value="UniProtKB-SubCell"/>
</dbReference>
<keyword evidence="14" id="KW-1185">Reference proteome</keyword>
<dbReference type="PANTHER" id="PTHR31717">
    <property type="entry name" value="ZINC FINGER PROTEIN CONSTANS-LIKE 10"/>
    <property type="match status" value="1"/>
</dbReference>
<comment type="similarity">
    <text evidence="2">Belongs to the CONSTANS family.</text>
</comment>
<dbReference type="InterPro" id="IPR000315">
    <property type="entry name" value="Znf_B-box"/>
</dbReference>
<evidence type="ECO:0000256" key="3">
    <source>
        <dbReference type="ARBA" id="ARBA00022723"/>
    </source>
</evidence>
<keyword evidence="7 9" id="KW-0539">Nucleus</keyword>
<protein>
    <submittedName>
        <fullName evidence="13">Zinc finger protein CONSTANS-LIKE 14</fullName>
    </submittedName>
</protein>
<comment type="subcellular location">
    <subcellularLocation>
        <location evidence="1 9">Nucleus</location>
    </subcellularLocation>
</comment>
<evidence type="ECO:0000256" key="7">
    <source>
        <dbReference type="ARBA" id="ARBA00023242"/>
    </source>
</evidence>
<comment type="caution">
    <text evidence="13">The sequence shown here is derived from an EMBL/GenBank/DDBJ whole genome shotgun (WGS) entry which is preliminary data.</text>
</comment>
<evidence type="ECO:0000313" key="14">
    <source>
        <dbReference type="Proteomes" id="UP000289340"/>
    </source>
</evidence>